<sequence>MRAFAEAYSNKQIVQQVAAQIPWFHNCVLVEKV</sequence>
<proteinExistence type="predicted"/>
<name>A0ABV0KIR2_9CYAN</name>
<organism evidence="1 2">
    <name type="scientific">Stenomitos frigidus AS-A4</name>
    <dbReference type="NCBI Taxonomy" id="2933935"/>
    <lineage>
        <taxon>Bacteria</taxon>
        <taxon>Bacillati</taxon>
        <taxon>Cyanobacteriota</taxon>
        <taxon>Cyanophyceae</taxon>
        <taxon>Leptolyngbyales</taxon>
        <taxon>Leptolyngbyaceae</taxon>
        <taxon>Stenomitos</taxon>
    </lineage>
</organism>
<gene>
    <name evidence="1" type="ORF">NDI38_11895</name>
</gene>
<evidence type="ECO:0008006" key="3">
    <source>
        <dbReference type="Google" id="ProtNLM"/>
    </source>
</evidence>
<dbReference type="Proteomes" id="UP001476950">
    <property type="component" value="Unassembled WGS sequence"/>
</dbReference>
<evidence type="ECO:0000313" key="2">
    <source>
        <dbReference type="Proteomes" id="UP001476950"/>
    </source>
</evidence>
<dbReference type="EMBL" id="JAMPLM010000009">
    <property type="protein sequence ID" value="MEP1059141.1"/>
    <property type="molecule type" value="Genomic_DNA"/>
</dbReference>
<comment type="caution">
    <text evidence="1">The sequence shown here is derived from an EMBL/GenBank/DDBJ whole genome shotgun (WGS) entry which is preliminary data.</text>
</comment>
<accession>A0ABV0KIR2</accession>
<keyword evidence="2" id="KW-1185">Reference proteome</keyword>
<reference evidence="1 2" key="1">
    <citation type="submission" date="2022-04" db="EMBL/GenBank/DDBJ databases">
        <title>Positive selection, recombination, and allopatry shape intraspecific diversity of widespread and dominant cyanobacteria.</title>
        <authorList>
            <person name="Wei J."/>
            <person name="Shu W."/>
            <person name="Hu C."/>
        </authorList>
    </citation>
    <scope>NUCLEOTIDE SEQUENCE [LARGE SCALE GENOMIC DNA]</scope>
    <source>
        <strain evidence="1 2">AS-A4</strain>
    </source>
</reference>
<protein>
    <recommendedName>
        <fullName evidence="3">YhcG N-terminal domain-containing protein</fullName>
    </recommendedName>
</protein>
<evidence type="ECO:0000313" key="1">
    <source>
        <dbReference type="EMBL" id="MEP1059141.1"/>
    </source>
</evidence>